<sequence>MKNFSHAAFPPDTISVMKQALDGAVSTLPHPVNSAHVQSIAESILRTTSEGERDPTMLQTMALLELQITQRD</sequence>
<dbReference type="OrthoDB" id="8243347at2"/>
<dbReference type="AlphaFoldDB" id="A0A164AIC6"/>
<dbReference type="EMBL" id="LVYV01000002">
    <property type="protein sequence ID" value="KZD24857.1"/>
    <property type="molecule type" value="Genomic_DNA"/>
</dbReference>
<dbReference type="Proteomes" id="UP000076574">
    <property type="component" value="Unassembled WGS sequence"/>
</dbReference>
<proteinExistence type="predicted"/>
<organism evidence="1 2">
    <name type="scientific">Tardiphaga robiniae</name>
    <dbReference type="NCBI Taxonomy" id="943830"/>
    <lineage>
        <taxon>Bacteria</taxon>
        <taxon>Pseudomonadati</taxon>
        <taxon>Pseudomonadota</taxon>
        <taxon>Alphaproteobacteria</taxon>
        <taxon>Hyphomicrobiales</taxon>
        <taxon>Nitrobacteraceae</taxon>
        <taxon>Tardiphaga</taxon>
    </lineage>
</organism>
<reference evidence="1 2" key="1">
    <citation type="submission" date="2016-03" db="EMBL/GenBank/DDBJ databases">
        <title>Microsymbionts genomes from the relict species Vavilovia formosa (Stev.) Fed.</title>
        <authorList>
            <person name="Kopat V."/>
            <person name="Chirak E."/>
            <person name="Kimeklis A."/>
            <person name="Andronov E."/>
        </authorList>
    </citation>
    <scope>NUCLEOTIDE SEQUENCE [LARGE SCALE GENOMIC DNA]</scope>
    <source>
        <strain evidence="1 2">Vaf07</strain>
    </source>
</reference>
<evidence type="ECO:0000313" key="2">
    <source>
        <dbReference type="Proteomes" id="UP000076574"/>
    </source>
</evidence>
<keyword evidence="2" id="KW-1185">Reference proteome</keyword>
<comment type="caution">
    <text evidence="1">The sequence shown here is derived from an EMBL/GenBank/DDBJ whole genome shotgun (WGS) entry which is preliminary data.</text>
</comment>
<evidence type="ECO:0000313" key="1">
    <source>
        <dbReference type="EMBL" id="KZD24857.1"/>
    </source>
</evidence>
<name>A0A164AIC6_9BRAD</name>
<gene>
    <name evidence="1" type="ORF">A4A58_21235</name>
</gene>
<dbReference type="STRING" id="943830.A4A58_21235"/>
<protein>
    <submittedName>
        <fullName evidence="1">Uncharacterized protein</fullName>
    </submittedName>
</protein>
<accession>A0A164AIC6</accession>